<dbReference type="PROSITE" id="PS51257">
    <property type="entry name" value="PROKAR_LIPOPROTEIN"/>
    <property type="match status" value="1"/>
</dbReference>
<dbReference type="AlphaFoldDB" id="A0A4Q9DGJ8"/>
<reference evidence="1 2" key="1">
    <citation type="submission" date="2019-02" db="EMBL/GenBank/DDBJ databases">
        <title>Paenibacillus sp. nov., isolated from surface-sterilized tissue of Thalictrum simplex L.</title>
        <authorList>
            <person name="Tuo L."/>
        </authorList>
    </citation>
    <scope>NUCLEOTIDE SEQUENCE [LARGE SCALE GENOMIC DNA]</scope>
    <source>
        <strain evidence="1 2">N2SHLJ1</strain>
    </source>
</reference>
<protein>
    <submittedName>
        <fullName evidence="1">Uncharacterized protein</fullName>
    </submittedName>
</protein>
<proteinExistence type="predicted"/>
<gene>
    <name evidence="1" type="ORF">EYB31_30535</name>
</gene>
<evidence type="ECO:0000313" key="1">
    <source>
        <dbReference type="EMBL" id="TBL71427.1"/>
    </source>
</evidence>
<keyword evidence="2" id="KW-1185">Reference proteome</keyword>
<name>A0A4Q9DGJ8_9BACL</name>
<sequence>MRAKWLVAVMLIVLLAGCGGPQADVPIFMMSTNGISSDVGDKIQASLQGKLGEKPTVKINTVPLFSMEKLVVEIAAGDNGIIIIPNEQFLVMVKQNGCVSLDNVAKAEDFPEGVQEAGENGKTEKHLYGIPLEKVKLMTDLKLNGKDLVAFIPANAKDKEKSLQVMKMIAQK</sequence>
<comment type="caution">
    <text evidence="1">The sequence shown here is derived from an EMBL/GenBank/DDBJ whole genome shotgun (WGS) entry which is preliminary data.</text>
</comment>
<organism evidence="1 2">
    <name type="scientific">Paenibacillus thalictri</name>
    <dbReference type="NCBI Taxonomy" id="2527873"/>
    <lineage>
        <taxon>Bacteria</taxon>
        <taxon>Bacillati</taxon>
        <taxon>Bacillota</taxon>
        <taxon>Bacilli</taxon>
        <taxon>Bacillales</taxon>
        <taxon>Paenibacillaceae</taxon>
        <taxon>Paenibacillus</taxon>
    </lineage>
</organism>
<dbReference type="Gene3D" id="3.40.190.10">
    <property type="entry name" value="Periplasmic binding protein-like II"/>
    <property type="match status" value="1"/>
</dbReference>
<dbReference type="OrthoDB" id="2652444at2"/>
<dbReference type="EMBL" id="SIRE01000026">
    <property type="protein sequence ID" value="TBL71427.1"/>
    <property type="molecule type" value="Genomic_DNA"/>
</dbReference>
<evidence type="ECO:0000313" key="2">
    <source>
        <dbReference type="Proteomes" id="UP000293142"/>
    </source>
</evidence>
<dbReference type="RefSeq" id="WP_131017293.1">
    <property type="nucleotide sequence ID" value="NZ_SIRE01000026.1"/>
</dbReference>
<dbReference type="Proteomes" id="UP000293142">
    <property type="component" value="Unassembled WGS sequence"/>
</dbReference>
<accession>A0A4Q9DGJ8</accession>